<keyword evidence="1" id="KW-0732">Signal</keyword>
<accession>A0ABT3IJU0</accession>
<dbReference type="EMBL" id="JAPDNS010000001">
    <property type="protein sequence ID" value="MCW3484191.1"/>
    <property type="molecule type" value="Genomic_DNA"/>
</dbReference>
<keyword evidence="3" id="KW-1185">Reference proteome</keyword>
<feature type="signal peptide" evidence="1">
    <location>
        <begin position="1"/>
        <end position="27"/>
    </location>
</feature>
<comment type="caution">
    <text evidence="2">The sequence shown here is derived from an EMBL/GenBank/DDBJ whole genome shotgun (WGS) entry which is preliminary data.</text>
</comment>
<proteinExistence type="predicted"/>
<dbReference type="RefSeq" id="WP_264729710.1">
    <property type="nucleotide sequence ID" value="NZ_JAPDNR010000001.1"/>
</dbReference>
<reference evidence="2 3" key="1">
    <citation type="submission" date="2022-10" db="EMBL/GenBank/DDBJ databases">
        <title>Chitinophaga nivalis PC15 sp. nov., isolated from Pyeongchang county, South Korea.</title>
        <authorList>
            <person name="Trinh H.N."/>
        </authorList>
    </citation>
    <scope>NUCLEOTIDE SEQUENCE [LARGE SCALE GENOMIC DNA]</scope>
    <source>
        <strain evidence="2 3">PC14</strain>
    </source>
</reference>
<protein>
    <submittedName>
        <fullName evidence="2">Uncharacterized protein</fullName>
    </submittedName>
</protein>
<evidence type="ECO:0000256" key="1">
    <source>
        <dbReference type="SAM" id="SignalP"/>
    </source>
</evidence>
<dbReference type="Proteomes" id="UP001207742">
    <property type="component" value="Unassembled WGS sequence"/>
</dbReference>
<gene>
    <name evidence="2" type="ORF">OL497_09825</name>
</gene>
<organism evidence="2 3">
    <name type="scientific">Chitinophaga nivalis</name>
    <dbReference type="NCBI Taxonomy" id="2991709"/>
    <lineage>
        <taxon>Bacteria</taxon>
        <taxon>Pseudomonadati</taxon>
        <taxon>Bacteroidota</taxon>
        <taxon>Chitinophagia</taxon>
        <taxon>Chitinophagales</taxon>
        <taxon>Chitinophagaceae</taxon>
        <taxon>Chitinophaga</taxon>
    </lineage>
</organism>
<sequence length="163" mass="17512">MKCQLKKMVALLLLIAVFIGSSSFVKHEPKAPPPGNSQIAFINYTLQQVIVDIIIKDGGGTAAATLYRWTYSVPAWGVQYTPAIPHDCTIGVWSPYLYIQWRVATPLNNGSHRFTDPNGQPIFGSPDGCKGLGSSATKGGTGNPFGYGCGQYTYELYGSSGCL</sequence>
<evidence type="ECO:0000313" key="3">
    <source>
        <dbReference type="Proteomes" id="UP001207742"/>
    </source>
</evidence>
<evidence type="ECO:0000313" key="2">
    <source>
        <dbReference type="EMBL" id="MCW3484191.1"/>
    </source>
</evidence>
<feature type="chain" id="PRO_5047097561" evidence="1">
    <location>
        <begin position="28"/>
        <end position="163"/>
    </location>
</feature>
<name>A0ABT3IJU0_9BACT</name>